<organism evidence="1 2">
    <name type="scientific">Cryptotermes secundus</name>
    <dbReference type="NCBI Taxonomy" id="105785"/>
    <lineage>
        <taxon>Eukaryota</taxon>
        <taxon>Metazoa</taxon>
        <taxon>Ecdysozoa</taxon>
        <taxon>Arthropoda</taxon>
        <taxon>Hexapoda</taxon>
        <taxon>Insecta</taxon>
        <taxon>Pterygota</taxon>
        <taxon>Neoptera</taxon>
        <taxon>Polyneoptera</taxon>
        <taxon>Dictyoptera</taxon>
        <taxon>Blattodea</taxon>
        <taxon>Blattoidea</taxon>
        <taxon>Termitoidae</taxon>
        <taxon>Kalotermitidae</taxon>
        <taxon>Cryptotermitinae</taxon>
        <taxon>Cryptotermes</taxon>
    </lineage>
</organism>
<evidence type="ECO:0000313" key="2">
    <source>
        <dbReference type="Proteomes" id="UP000235965"/>
    </source>
</evidence>
<reference evidence="1 2" key="1">
    <citation type="submission" date="2017-12" db="EMBL/GenBank/DDBJ databases">
        <title>Hemimetabolous genomes reveal molecular basis of termite eusociality.</title>
        <authorList>
            <person name="Harrison M.C."/>
            <person name="Jongepier E."/>
            <person name="Robertson H.M."/>
            <person name="Arning N."/>
            <person name="Bitard-Feildel T."/>
            <person name="Chao H."/>
            <person name="Childers C.P."/>
            <person name="Dinh H."/>
            <person name="Doddapaneni H."/>
            <person name="Dugan S."/>
            <person name="Gowin J."/>
            <person name="Greiner C."/>
            <person name="Han Y."/>
            <person name="Hu H."/>
            <person name="Hughes D.S.T."/>
            <person name="Huylmans A.-K."/>
            <person name="Kemena C."/>
            <person name="Kremer L.P.M."/>
            <person name="Lee S.L."/>
            <person name="Lopez-Ezquerra A."/>
            <person name="Mallet L."/>
            <person name="Monroy-Kuhn J.M."/>
            <person name="Moser A."/>
            <person name="Murali S.C."/>
            <person name="Muzny D.M."/>
            <person name="Otani S."/>
            <person name="Piulachs M.-D."/>
            <person name="Poelchau M."/>
            <person name="Qu J."/>
            <person name="Schaub F."/>
            <person name="Wada-Katsumata A."/>
            <person name="Worley K.C."/>
            <person name="Xie Q."/>
            <person name="Ylla G."/>
            <person name="Poulsen M."/>
            <person name="Gibbs R.A."/>
            <person name="Schal C."/>
            <person name="Richards S."/>
            <person name="Belles X."/>
            <person name="Korb J."/>
            <person name="Bornberg-Bauer E."/>
        </authorList>
    </citation>
    <scope>NUCLEOTIDE SEQUENCE [LARGE SCALE GENOMIC DNA]</scope>
    <source>
        <tissue evidence="1">Whole body</tissue>
    </source>
</reference>
<dbReference type="InterPro" id="IPR052709">
    <property type="entry name" value="Transposase-MT_Hybrid"/>
</dbReference>
<dbReference type="GO" id="GO:0003676">
    <property type="term" value="F:nucleic acid binding"/>
    <property type="evidence" value="ECO:0007669"/>
    <property type="project" value="InterPro"/>
</dbReference>
<dbReference type="EMBL" id="NEVH01013199">
    <property type="protein sequence ID" value="PNF30022.1"/>
    <property type="molecule type" value="Genomic_DNA"/>
</dbReference>
<dbReference type="STRING" id="105785.A0A2J7QN52"/>
<dbReference type="InParanoid" id="A0A2J7QN52"/>
<accession>A0A2J7QN52</accession>
<evidence type="ECO:0000313" key="1">
    <source>
        <dbReference type="EMBL" id="PNF30022.1"/>
    </source>
</evidence>
<dbReference type="Proteomes" id="UP000235965">
    <property type="component" value="Unassembled WGS sequence"/>
</dbReference>
<dbReference type="InterPro" id="IPR036397">
    <property type="entry name" value="RNaseH_sf"/>
</dbReference>
<keyword evidence="2" id="KW-1185">Reference proteome</keyword>
<evidence type="ECO:0008006" key="3">
    <source>
        <dbReference type="Google" id="ProtNLM"/>
    </source>
</evidence>
<proteinExistence type="predicted"/>
<protein>
    <recommendedName>
        <fullName evidence="3">Tc1-like transposase DDE domain-containing protein</fullName>
    </recommendedName>
</protein>
<dbReference type="OrthoDB" id="616263at2759"/>
<comment type="caution">
    <text evidence="1">The sequence shown here is derived from an EMBL/GenBank/DDBJ whole genome shotgun (WGS) entry which is preliminary data.</text>
</comment>
<dbReference type="AlphaFoldDB" id="A0A2J7QN52"/>
<dbReference type="PANTHER" id="PTHR46060:SF1">
    <property type="entry name" value="MARINER MOS1 TRANSPOSASE-LIKE PROTEIN"/>
    <property type="match status" value="1"/>
</dbReference>
<dbReference type="PANTHER" id="PTHR46060">
    <property type="entry name" value="MARINER MOS1 TRANSPOSASE-LIKE PROTEIN"/>
    <property type="match status" value="1"/>
</dbReference>
<name>A0A2J7QN52_9NEOP</name>
<dbReference type="Gene3D" id="3.30.420.10">
    <property type="entry name" value="Ribonuclease H-like superfamily/Ribonuclease H"/>
    <property type="match status" value="1"/>
</dbReference>
<gene>
    <name evidence="1" type="ORF">B7P43_G05833</name>
</gene>
<sequence length="266" mass="30827">MFPVYGWKCLSRKAVHNWVETFSQGCWKVADDARPGRPINIATEATVQRVEELIRADRRITIDSVATALGCSHGLVYSRIHDHLKFRRVCARRAPRELKDGQKMKNRIGLSLQHLLRYAAEGEDSSVEASVCNSQKTSRQLARRVLLHHDNARHHTARETQGRIQELQWELLEHPPYSPVLAPTDFHLFGPLKNHLGGKCFYDNEKVEMEVRKWLRQQSKRLVCCGFQHTAEKRDKCINVYGGQVEKYFFFPPVSNIICFTFYSHL</sequence>